<evidence type="ECO:0000256" key="1">
    <source>
        <dbReference type="ARBA" id="ARBA00022737"/>
    </source>
</evidence>
<evidence type="ECO:0000313" key="5">
    <source>
        <dbReference type="Proteomes" id="UP001184230"/>
    </source>
</evidence>
<name>A0ABU1NMI4_9BURK</name>
<feature type="non-terminal residue" evidence="4">
    <location>
        <position position="1"/>
    </location>
</feature>
<dbReference type="Gene3D" id="2.180.10.10">
    <property type="entry name" value="RHS repeat-associated core"/>
    <property type="match status" value="2"/>
</dbReference>
<dbReference type="PANTHER" id="PTHR32305">
    <property type="match status" value="1"/>
</dbReference>
<dbReference type="EMBL" id="JAVDRF010000020">
    <property type="protein sequence ID" value="MDR6539663.1"/>
    <property type="molecule type" value="Genomic_DNA"/>
</dbReference>
<dbReference type="NCBIfam" id="TIGR01643">
    <property type="entry name" value="YD_repeat_2x"/>
    <property type="match status" value="1"/>
</dbReference>
<feature type="domain" description="Teneurin-like YD-shell" evidence="3">
    <location>
        <begin position="28"/>
        <end position="138"/>
    </location>
</feature>
<evidence type="ECO:0000313" key="4">
    <source>
        <dbReference type="EMBL" id="MDR6539663.1"/>
    </source>
</evidence>
<dbReference type="NCBIfam" id="TIGR03696">
    <property type="entry name" value="Rhs_assc_core"/>
    <property type="match status" value="1"/>
</dbReference>
<protein>
    <submittedName>
        <fullName evidence="4">RHS repeat-associated protein</fullName>
    </submittedName>
</protein>
<dbReference type="InterPro" id="IPR050708">
    <property type="entry name" value="T6SS_VgrG/RHS"/>
</dbReference>
<dbReference type="InterPro" id="IPR022385">
    <property type="entry name" value="Rhs_assc_core"/>
</dbReference>
<dbReference type="Proteomes" id="UP001184230">
    <property type="component" value="Unassembled WGS sequence"/>
</dbReference>
<gene>
    <name evidence="4" type="ORF">J2739_005462</name>
</gene>
<proteinExistence type="predicted"/>
<comment type="caution">
    <text evidence="4">The sequence shown here is derived from an EMBL/GenBank/DDBJ whole genome shotgun (WGS) entry which is preliminary data.</text>
</comment>
<dbReference type="RefSeq" id="WP_309907554.1">
    <property type="nucleotide sequence ID" value="NZ_JAVDRF010000020.1"/>
</dbReference>
<keyword evidence="5" id="KW-1185">Reference proteome</keyword>
<reference evidence="4 5" key="1">
    <citation type="submission" date="2023-07" db="EMBL/GenBank/DDBJ databases">
        <title>Sorghum-associated microbial communities from plants grown in Nebraska, USA.</title>
        <authorList>
            <person name="Schachtman D."/>
        </authorList>
    </citation>
    <scope>NUCLEOTIDE SEQUENCE [LARGE SCALE GENOMIC DNA]</scope>
    <source>
        <strain evidence="4 5">DS1781</strain>
    </source>
</reference>
<dbReference type="InterPro" id="IPR006530">
    <property type="entry name" value="YD"/>
</dbReference>
<dbReference type="InterPro" id="IPR056823">
    <property type="entry name" value="TEN-like_YD-shell"/>
</dbReference>
<feature type="compositionally biased region" description="Low complexity" evidence="2">
    <location>
        <begin position="522"/>
        <end position="533"/>
    </location>
</feature>
<sequence>TSAQFANGSHAIGYAWDNAARLSATTAGGKTLSHSYDAAGNRIRTTWPDAFYTTTSYDAANRPGAILENGSVTLASYAYDDLGRRTTVTLGNGTSIQRTYDSQGALATLKNFLASPSQEVQYTYTRNQLGELKSINWTNNLYQWSGASPGTKSYTSNGLNQYTAVAGMAQTYDANGNLTGDGGTWSYGYDLDNRLKTANKIGTAATLSYDAEGRLRQTALGTSTTNLLYDAANLIAEYDAAGTAIQRRYVHGPGTDEPIVWYEGAGTTAKNWFYTDHLGSIVATANTTGASTGIYSYGPYGEPNTMTGPRFRYTGQQLIGELGLYYYKARFYSPALGRFLQTDPIGYRDDVNLYAYVKNNVANSVDPNGADAIVTIDGTRVNINLPIKFTGPGATPENIANAISGIQNQWTGKFGIYDVSTTVTTGDMNSIRLATGPRDAQPFVRMAPGRPGNSGTWQTDIPTLNAWEAGHEAGHLMGLADRYSGTGTPHPGWSGHLMGQAYGNILRQSEIAEVVRLNRSSTARAETSASPAPGNLSTGNPDFASFK</sequence>
<dbReference type="PANTHER" id="PTHR32305:SF15">
    <property type="entry name" value="PROTEIN RHSA-RELATED"/>
    <property type="match status" value="1"/>
</dbReference>
<evidence type="ECO:0000256" key="2">
    <source>
        <dbReference type="SAM" id="MobiDB-lite"/>
    </source>
</evidence>
<dbReference type="Pfam" id="PF25023">
    <property type="entry name" value="TEN_YD-shell"/>
    <property type="match status" value="1"/>
</dbReference>
<keyword evidence="1" id="KW-0677">Repeat</keyword>
<accession>A0ABU1NMI4</accession>
<evidence type="ECO:0000259" key="3">
    <source>
        <dbReference type="Pfam" id="PF25023"/>
    </source>
</evidence>
<feature type="region of interest" description="Disordered" evidence="2">
    <location>
        <begin position="522"/>
        <end position="547"/>
    </location>
</feature>
<organism evidence="4 5">
    <name type="scientific">Variovorax soli</name>
    <dbReference type="NCBI Taxonomy" id="376815"/>
    <lineage>
        <taxon>Bacteria</taxon>
        <taxon>Pseudomonadati</taxon>
        <taxon>Pseudomonadota</taxon>
        <taxon>Betaproteobacteria</taxon>
        <taxon>Burkholderiales</taxon>
        <taxon>Comamonadaceae</taxon>
        <taxon>Variovorax</taxon>
    </lineage>
</organism>